<evidence type="ECO:0000256" key="2">
    <source>
        <dbReference type="PIRSR" id="PIRSR605002-3"/>
    </source>
</evidence>
<keyword evidence="3" id="KW-0413">Isomerase</keyword>
<feature type="binding site" evidence="1">
    <location>
        <position position="16"/>
    </location>
    <ligand>
        <name>alpha-D-mannose 1-phosphate</name>
        <dbReference type="ChEBI" id="CHEBI:58409"/>
    </ligand>
</feature>
<evidence type="ECO:0000313" key="4">
    <source>
        <dbReference type="EMBL" id="NDJ92187.1"/>
    </source>
</evidence>
<comment type="pathway">
    <text evidence="3">Nucleotide-sugar biosynthesis; GDP-alpha-D-mannose biosynthesis; alpha-D-mannose 1-phosphate from D-fructose 6-phosphate: step 2/2.</text>
</comment>
<feature type="binding site" evidence="1">
    <location>
        <position position="9"/>
    </location>
    <ligand>
        <name>alpha-D-mannose 1-phosphate</name>
        <dbReference type="ChEBI" id="CHEBI:58409"/>
    </ligand>
</feature>
<accession>A0A6G3MDU6</accession>
<name>A0A6G3MDU6_HENSL</name>
<dbReference type="GO" id="GO:0004615">
    <property type="term" value="F:phosphomannomutase activity"/>
    <property type="evidence" value="ECO:0007669"/>
    <property type="project" value="UniProtKB-EC"/>
</dbReference>
<feature type="binding site" evidence="2">
    <location>
        <position position="84"/>
    </location>
    <ligand>
        <name>Mg(2+)</name>
        <dbReference type="ChEBI" id="CHEBI:18420"/>
        <label>1</label>
    </ligand>
</feature>
<dbReference type="PANTHER" id="PTHR10466:SF0">
    <property type="entry name" value="PHOSPHOMANNOMUTASE"/>
    <property type="match status" value="1"/>
</dbReference>
<proteinExistence type="inferred from homology"/>
<dbReference type="GO" id="GO:0005829">
    <property type="term" value="C:cytosol"/>
    <property type="evidence" value="ECO:0007669"/>
    <property type="project" value="TreeGrafter"/>
</dbReference>
<dbReference type="UniPathway" id="UPA00126">
    <property type="reaction ID" value="UER00424"/>
</dbReference>
<feature type="binding site" evidence="1">
    <location>
        <position position="56"/>
    </location>
    <ligand>
        <name>alpha-D-mannose 1-phosphate</name>
        <dbReference type="ChEBI" id="CHEBI:58409"/>
    </ligand>
</feature>
<dbReference type="GO" id="GO:0006013">
    <property type="term" value="P:mannose metabolic process"/>
    <property type="evidence" value="ECO:0007669"/>
    <property type="project" value="TreeGrafter"/>
</dbReference>
<evidence type="ECO:0000256" key="1">
    <source>
        <dbReference type="PIRSR" id="PIRSR605002-2"/>
    </source>
</evidence>
<feature type="binding site" evidence="1">
    <location>
        <position position="54"/>
    </location>
    <ligand>
        <name>alpha-D-mannose 1-phosphate</name>
        <dbReference type="ChEBI" id="CHEBI:58409"/>
    </ligand>
</feature>
<dbReference type="GO" id="GO:0046872">
    <property type="term" value="F:metal ion binding"/>
    <property type="evidence" value="ECO:0007669"/>
    <property type="project" value="UniProtKB-KW"/>
</dbReference>
<comment type="subcellular location">
    <subcellularLocation>
        <location evidence="3">Cytoplasm</location>
    </subcellularLocation>
</comment>
<comment type="catalytic activity">
    <reaction evidence="3">
        <text>alpha-D-mannose 1-phosphate = D-mannose 6-phosphate</text>
        <dbReference type="Rhea" id="RHEA:11140"/>
        <dbReference type="ChEBI" id="CHEBI:58409"/>
        <dbReference type="ChEBI" id="CHEBI:58735"/>
        <dbReference type="EC" id="5.4.2.8"/>
    </reaction>
</comment>
<comment type="subunit">
    <text evidence="3">Homodimer.</text>
</comment>
<dbReference type="EMBL" id="GHBP01000194">
    <property type="protein sequence ID" value="NDJ92187.1"/>
    <property type="molecule type" value="Transcribed_RNA"/>
</dbReference>
<dbReference type="InterPro" id="IPR023214">
    <property type="entry name" value="HAD_sf"/>
</dbReference>
<dbReference type="OrthoDB" id="10264771at2759"/>
<reference evidence="4" key="1">
    <citation type="submission" date="2018-11" db="EMBL/GenBank/DDBJ databases">
        <title>Henneguya salminicola genome and transcriptome.</title>
        <authorList>
            <person name="Yahalomi D."/>
            <person name="Atkinson S.D."/>
            <person name="Neuhof M."/>
            <person name="Chang E.S."/>
            <person name="Philippe H."/>
            <person name="Cartwright P."/>
            <person name="Bartholomew J.L."/>
            <person name="Huchon D."/>
        </authorList>
    </citation>
    <scope>NUCLEOTIDE SEQUENCE</scope>
    <source>
        <strain evidence="4">Hz1</strain>
        <tissue evidence="4">Whole</tissue>
    </source>
</reference>
<dbReference type="Pfam" id="PF03332">
    <property type="entry name" value="PMM"/>
    <property type="match status" value="1"/>
</dbReference>
<comment type="cofactor">
    <cofactor evidence="2">
        <name>Mg(2+)</name>
        <dbReference type="ChEBI" id="CHEBI:18420"/>
    </cofactor>
</comment>
<dbReference type="InterPro" id="IPR036412">
    <property type="entry name" value="HAD-like_sf"/>
</dbReference>
<comment type="function">
    <text evidence="3">Involved in the synthesis of the GDP-mannose and dolichol-phosphate-mannose required for a number of critical mannosyl transfer reactions.</text>
</comment>
<protein>
    <recommendedName>
        <fullName evidence="3">Phosphomannomutase</fullName>
        <ecNumber evidence="3">5.4.2.8</ecNumber>
    </recommendedName>
</protein>
<comment type="similarity">
    <text evidence="3">Belongs to the eukaryotic PMM family.</text>
</comment>
<dbReference type="PANTHER" id="PTHR10466">
    <property type="entry name" value="PHOSPHOMANNOMUTASE"/>
    <property type="match status" value="1"/>
</dbReference>
<dbReference type="Gene3D" id="3.40.50.1000">
    <property type="entry name" value="HAD superfamily/HAD-like"/>
    <property type="match status" value="1"/>
</dbReference>
<organism evidence="4">
    <name type="scientific">Henneguya salminicola</name>
    <name type="common">Myxosporean</name>
    <dbReference type="NCBI Taxonomy" id="69463"/>
    <lineage>
        <taxon>Eukaryota</taxon>
        <taxon>Metazoa</taxon>
        <taxon>Cnidaria</taxon>
        <taxon>Myxozoa</taxon>
        <taxon>Myxosporea</taxon>
        <taxon>Bivalvulida</taxon>
        <taxon>Platysporina</taxon>
        <taxon>Myxobolidae</taxon>
        <taxon>Henneguya</taxon>
    </lineage>
</organism>
<feature type="binding site" evidence="2">
    <location>
        <position position="96"/>
    </location>
    <ligand>
        <name>Mg(2+)</name>
        <dbReference type="ChEBI" id="CHEBI:18420"/>
        <label>1</label>
    </ligand>
</feature>
<keyword evidence="2" id="KW-0479">Metal-binding</keyword>
<dbReference type="GO" id="GO:0009298">
    <property type="term" value="P:GDP-mannose biosynthetic process"/>
    <property type="evidence" value="ECO:0007669"/>
    <property type="project" value="UniProtKB-UniPathway"/>
</dbReference>
<dbReference type="EC" id="5.4.2.8" evidence="3"/>
<keyword evidence="3" id="KW-0963">Cytoplasm</keyword>
<dbReference type="InterPro" id="IPR005002">
    <property type="entry name" value="PMM"/>
</dbReference>
<sequence>MINICPIGRNCSLTERKQFAEIDRVHGIREKFVSVLKQKFGVDCLKFSIGGQISIDIFPIGWDKSYCLNHLNLNDFQEIHFFGDRTLEGENDYELYIHSSVIPHSVIGPEDTINKISDLFKS</sequence>
<dbReference type="SUPFAM" id="SSF56784">
    <property type="entry name" value="HAD-like"/>
    <property type="match status" value="1"/>
</dbReference>
<evidence type="ECO:0000256" key="3">
    <source>
        <dbReference type="RuleBase" id="RU361118"/>
    </source>
</evidence>
<dbReference type="GO" id="GO:0006487">
    <property type="term" value="P:protein N-linked glycosylation"/>
    <property type="evidence" value="ECO:0007669"/>
    <property type="project" value="TreeGrafter"/>
</dbReference>
<dbReference type="AlphaFoldDB" id="A0A6G3MDU6"/>
<keyword evidence="2" id="KW-0460">Magnesium</keyword>